<evidence type="ECO:0000256" key="5">
    <source>
        <dbReference type="ARBA" id="ARBA00023136"/>
    </source>
</evidence>
<accession>A0ABS7K5Y2</accession>
<feature type="compositionally biased region" description="Low complexity" evidence="6">
    <location>
        <begin position="366"/>
        <end position="377"/>
    </location>
</feature>
<comment type="subcellular location">
    <subcellularLocation>
        <location evidence="1">Cell membrane</location>
        <topology evidence="1">Single-pass membrane protein</topology>
    </subcellularLocation>
</comment>
<dbReference type="Pfam" id="PF12791">
    <property type="entry name" value="RsgI_N"/>
    <property type="match status" value="1"/>
</dbReference>
<keyword evidence="2" id="KW-1003">Cell membrane</keyword>
<dbReference type="EMBL" id="JACWFH010000014">
    <property type="protein sequence ID" value="MBY0097678.1"/>
    <property type="molecule type" value="Genomic_DNA"/>
</dbReference>
<protein>
    <submittedName>
        <fullName evidence="9">Anti-sigma factor domain-containing protein</fullName>
    </submittedName>
</protein>
<feature type="compositionally biased region" description="Basic and acidic residues" evidence="6">
    <location>
        <begin position="330"/>
        <end position="358"/>
    </location>
</feature>
<keyword evidence="5 7" id="KW-0472">Membrane</keyword>
<evidence type="ECO:0000256" key="1">
    <source>
        <dbReference type="ARBA" id="ARBA00004162"/>
    </source>
</evidence>
<dbReference type="InterPro" id="IPR039333">
    <property type="entry name" value="PYM1"/>
</dbReference>
<feature type="compositionally biased region" description="Basic and acidic residues" evidence="6">
    <location>
        <begin position="287"/>
        <end position="319"/>
    </location>
</feature>
<sequence length="406" mass="46548">MKKGVILEVKERYVTLVTPDGEFMKTRKLQQDYQIGEELYFYPIEREEGKATFLTSLKGMKGRLILLSFVMFLTVFLFPVNESRRAYAYMSIDVNPSIEMGLNEKLLVVSIVAFNQEGEEILEKVTDWKQEKAAIVAKQILNEIEGQGYLNQEREVLISTVNIENQSTDIELEETVEEIQKVTDEDELIVTVVTATPEERENAVIQGLTTGVYKQNQEPKNENPTSNKGTNRKDKSNQPGTKGKDRSPEVDHSQNGQKSGKGENNDTARKKEKEQNNVKNNNKGNNSKKEKNNNHGNNSKKEKNNNHGNNSKKEKKDNHGNISNKGKNTNNEKKSKKDENKQNNNNRIKEKNQHYQDKHKPKNSHNKNNQYDDNNPKNNHHNNNQHKDNHHESKNRGNGNASNEKN</sequence>
<dbReference type="PANTHER" id="PTHR22959:SF0">
    <property type="entry name" value="PARTNER OF Y14 AND MAGO"/>
    <property type="match status" value="1"/>
</dbReference>
<organism evidence="9 10">
    <name type="scientific">Mesobacillus maritimus</name>
    <dbReference type="NCBI Taxonomy" id="1643336"/>
    <lineage>
        <taxon>Bacteria</taxon>
        <taxon>Bacillati</taxon>
        <taxon>Bacillota</taxon>
        <taxon>Bacilli</taxon>
        <taxon>Bacillales</taxon>
        <taxon>Bacillaceae</taxon>
        <taxon>Mesobacillus</taxon>
    </lineage>
</organism>
<dbReference type="PROSITE" id="PS51849">
    <property type="entry name" value="RSGI_N"/>
    <property type="match status" value="1"/>
</dbReference>
<feature type="region of interest" description="Disordered" evidence="6">
    <location>
        <begin position="210"/>
        <end position="406"/>
    </location>
</feature>
<keyword evidence="3 7" id="KW-0812">Transmembrane</keyword>
<comment type="caution">
    <text evidence="9">The sequence shown here is derived from an EMBL/GenBank/DDBJ whole genome shotgun (WGS) entry which is preliminary data.</text>
</comment>
<dbReference type="Proteomes" id="UP000769780">
    <property type="component" value="Unassembled WGS sequence"/>
</dbReference>
<feature type="compositionally biased region" description="Basic and acidic residues" evidence="6">
    <location>
        <begin position="260"/>
        <end position="276"/>
    </location>
</feature>
<dbReference type="RefSeq" id="WP_221873903.1">
    <property type="nucleotide sequence ID" value="NZ_JACWFH010000014.1"/>
</dbReference>
<dbReference type="Pfam" id="PF23750">
    <property type="entry name" value="RsgI_M"/>
    <property type="match status" value="1"/>
</dbReference>
<evidence type="ECO:0000313" key="9">
    <source>
        <dbReference type="EMBL" id="MBY0097678.1"/>
    </source>
</evidence>
<feature type="compositionally biased region" description="Basic and acidic residues" evidence="6">
    <location>
        <begin position="385"/>
        <end position="395"/>
    </location>
</feature>
<dbReference type="InterPro" id="IPR024449">
    <property type="entry name" value="Anti-sigma_RsgI_N"/>
</dbReference>
<feature type="compositionally biased region" description="Polar residues" evidence="6">
    <location>
        <begin position="210"/>
        <end position="229"/>
    </location>
</feature>
<evidence type="ECO:0000256" key="2">
    <source>
        <dbReference type="ARBA" id="ARBA00022475"/>
    </source>
</evidence>
<evidence type="ECO:0000256" key="7">
    <source>
        <dbReference type="SAM" id="Phobius"/>
    </source>
</evidence>
<feature type="transmembrane region" description="Helical" evidence="7">
    <location>
        <begin position="64"/>
        <end position="81"/>
    </location>
</feature>
<name>A0ABS7K5Y2_9BACI</name>
<keyword evidence="10" id="KW-1185">Reference proteome</keyword>
<dbReference type="PANTHER" id="PTHR22959">
    <property type="entry name" value="PYM PROTEIN"/>
    <property type="match status" value="1"/>
</dbReference>
<evidence type="ECO:0000256" key="4">
    <source>
        <dbReference type="ARBA" id="ARBA00022989"/>
    </source>
</evidence>
<keyword evidence="4 7" id="KW-1133">Transmembrane helix</keyword>
<evidence type="ECO:0000313" key="10">
    <source>
        <dbReference type="Proteomes" id="UP000769780"/>
    </source>
</evidence>
<gene>
    <name evidence="9" type="ORF">H0185_12810</name>
</gene>
<feature type="compositionally biased region" description="Polar residues" evidence="6">
    <location>
        <begin position="396"/>
        <end position="406"/>
    </location>
</feature>
<reference evidence="9 10" key="1">
    <citation type="submission" date="2020-07" db="EMBL/GenBank/DDBJ databases">
        <title>Fungal Genomes of the International Space Station.</title>
        <authorList>
            <person name="Seuylemezian A."/>
            <person name="Singh N.K."/>
            <person name="Wood J."/>
            <person name="Venkateswaran K."/>
        </authorList>
    </citation>
    <scope>NUCLEOTIDE SEQUENCE [LARGE SCALE GENOMIC DNA]</scope>
    <source>
        <strain evidence="9 10">PL-B2</strain>
    </source>
</reference>
<evidence type="ECO:0000256" key="3">
    <source>
        <dbReference type="ARBA" id="ARBA00022692"/>
    </source>
</evidence>
<feature type="compositionally biased region" description="Basic and acidic residues" evidence="6">
    <location>
        <begin position="231"/>
        <end position="252"/>
    </location>
</feature>
<feature type="domain" description="RsgI N-terminal anti-sigma" evidence="8">
    <location>
        <begin position="2"/>
        <end position="50"/>
    </location>
</feature>
<evidence type="ECO:0000256" key="6">
    <source>
        <dbReference type="SAM" id="MobiDB-lite"/>
    </source>
</evidence>
<evidence type="ECO:0000259" key="8">
    <source>
        <dbReference type="PROSITE" id="PS51849"/>
    </source>
</evidence>
<dbReference type="InterPro" id="IPR055431">
    <property type="entry name" value="RsgI_M"/>
</dbReference>
<proteinExistence type="predicted"/>